<reference evidence="1 2" key="1">
    <citation type="submission" date="2015-12" db="EMBL/GenBank/DDBJ databases">
        <title>Genome sequence of Aneurinibacillus soli.</title>
        <authorList>
            <person name="Lee J.S."/>
            <person name="Lee K.C."/>
            <person name="Kim K.K."/>
            <person name="Lee B.W."/>
        </authorList>
    </citation>
    <scope>NUCLEOTIDE SEQUENCE [LARGE SCALE GENOMIC DNA]</scope>
    <source>
        <strain evidence="1 2">CB4</strain>
    </source>
</reference>
<dbReference type="RefSeq" id="WP_157738005.1">
    <property type="nucleotide sequence ID" value="NZ_AP017312.1"/>
</dbReference>
<dbReference type="Proteomes" id="UP000217696">
    <property type="component" value="Chromosome"/>
</dbReference>
<organism evidence="1 2">
    <name type="scientific">Aneurinibacillus soli</name>
    <dbReference type="NCBI Taxonomy" id="1500254"/>
    <lineage>
        <taxon>Bacteria</taxon>
        <taxon>Bacillati</taxon>
        <taxon>Bacillota</taxon>
        <taxon>Bacilli</taxon>
        <taxon>Bacillales</taxon>
        <taxon>Paenibacillaceae</taxon>
        <taxon>Aneurinibacillus group</taxon>
        <taxon>Aneurinibacillus</taxon>
    </lineage>
</organism>
<proteinExistence type="predicted"/>
<name>A0A0U5BF85_9BACL</name>
<sequence length="357" mass="40317">MEKNLAFTEGLYILAAARMAGERTPQAIVHLLRGRKNNQAIADAALFDLSMLYGLFQQRSPESIQNELNRLVDDGLLAVRSHGERLSVYVSALGDVRLTQLEEEFGYAACLASVSSVFERTRAVRFWQRTALLVQTISQLVYEEPHFYPIVEERGMQQDVKQVLLSHPDRLELSVQVKRELFCWMERLAEWERELLLRRLSGKPRAGWTYAQLAARLDLADGAAALHLIRLAAEQVSVCSPAAFPVLSRFVEAPDDGLSQSARQTKRLLQEGRTVEEIIQLRRLKRGTVEDHIVEIVLADPAFPVSSLVKADKLARIHAFVAETGTRKISDIRRALGEAYSYLDIRLACARLPKQEE</sequence>
<dbReference type="AlphaFoldDB" id="A0A0U5BF85"/>
<evidence type="ECO:0000313" key="2">
    <source>
        <dbReference type="Proteomes" id="UP000217696"/>
    </source>
</evidence>
<dbReference type="KEGG" id="asoc:CB4_03112"/>
<accession>A0A0U5BF85</accession>
<dbReference type="InterPro" id="IPR029491">
    <property type="entry name" value="Helicase_HTH"/>
</dbReference>
<keyword evidence="2" id="KW-1185">Reference proteome</keyword>
<protein>
    <submittedName>
        <fullName evidence="1">Uncharacterized protein</fullName>
    </submittedName>
</protein>
<evidence type="ECO:0000313" key="1">
    <source>
        <dbReference type="EMBL" id="BAU28935.1"/>
    </source>
</evidence>
<dbReference type="EMBL" id="AP017312">
    <property type="protein sequence ID" value="BAU28935.1"/>
    <property type="molecule type" value="Genomic_DNA"/>
</dbReference>
<dbReference type="Pfam" id="PF14493">
    <property type="entry name" value="HTH_40"/>
    <property type="match status" value="1"/>
</dbReference>
<gene>
    <name evidence="1" type="ORF">CB4_03112</name>
</gene>